<dbReference type="InterPro" id="IPR042208">
    <property type="entry name" value="D-ser_dehydrat-like_sf"/>
</dbReference>
<dbReference type="AlphaFoldDB" id="A0A4P6FHX5"/>
<dbReference type="RefSeq" id="WP_129192277.1">
    <property type="nucleotide sequence ID" value="NZ_CP035491.1"/>
</dbReference>
<dbReference type="SMART" id="SM01119">
    <property type="entry name" value="D-ser_dehydrat"/>
    <property type="match status" value="1"/>
</dbReference>
<dbReference type="EMBL" id="CP035491">
    <property type="protein sequence ID" value="QAY74733.1"/>
    <property type="molecule type" value="Genomic_DNA"/>
</dbReference>
<dbReference type="KEGG" id="agf:ET445_16720"/>
<sequence>MPRATAARLDTAALAALGDLELSLADQGVPARAAGLTVREFLATSPTLDEFWTPLTVLDGSALARNADAIQAWATAHGLELMPHGKTTMAPELWEFQLARGATGLTLATPGQVRIARGFGASSIQLANALVAPHALAWLAGELADEGFSFWCWADSIETVEAMERGLETSGAVLPRPIDVLVELGAPGGRTGARSDDAALDVARRIHASPVLRLGGVAGYEGSLGHDRSPGALAAVRDYLDRMVALFERIRAGHDGELMLTAGGSAYLDVVAEAFAPAIEAAAGRTADDSSRFVLRSGASLVHDDGFYRGISPLGGELVAAMRGYARVVSHPEPGLALLDGGKRDFPYDEGLPVPLHTTEQARLTSAPGTPLTEASVTALNDQHAFVRVRESAPSGAALALEIGDVVALGLSHPCTAFDKRRLLPVIAGDGDDTVVGLVRTFF</sequence>
<dbReference type="Pfam" id="PF14031">
    <property type="entry name" value="D-ser_dehydrat"/>
    <property type="match status" value="1"/>
</dbReference>
<dbReference type="SUPFAM" id="SSF51419">
    <property type="entry name" value="PLP-binding barrel"/>
    <property type="match status" value="1"/>
</dbReference>
<dbReference type="PANTHER" id="PTHR28004">
    <property type="entry name" value="ZGC:162816-RELATED"/>
    <property type="match status" value="1"/>
</dbReference>
<dbReference type="Proteomes" id="UP000291259">
    <property type="component" value="Chromosome"/>
</dbReference>
<dbReference type="InterPro" id="IPR029066">
    <property type="entry name" value="PLP-binding_barrel"/>
</dbReference>
<evidence type="ECO:0000259" key="1">
    <source>
        <dbReference type="SMART" id="SM01119"/>
    </source>
</evidence>
<feature type="domain" description="D-serine dehydratase-like" evidence="1">
    <location>
        <begin position="321"/>
        <end position="428"/>
    </location>
</feature>
<evidence type="ECO:0000313" key="3">
    <source>
        <dbReference type="Proteomes" id="UP000291259"/>
    </source>
</evidence>
<dbReference type="OrthoDB" id="9811417at2"/>
<reference evidence="2 3" key="1">
    <citation type="submission" date="2019-01" db="EMBL/GenBank/DDBJ databases">
        <title>Genome sequencing of strain FW100M-8.</title>
        <authorList>
            <person name="Heo J."/>
            <person name="Kim S.-J."/>
            <person name="Kim J.-S."/>
            <person name="Hong S.-B."/>
            <person name="Kwon S.-W."/>
        </authorList>
    </citation>
    <scope>NUCLEOTIDE SEQUENCE [LARGE SCALE GENOMIC DNA]</scope>
    <source>
        <strain evidence="2 3">FW100M-8</strain>
    </source>
</reference>
<dbReference type="InterPro" id="IPR026956">
    <property type="entry name" value="D-ser_dehydrat-like_dom"/>
</dbReference>
<dbReference type="Gene3D" id="2.40.37.20">
    <property type="entry name" value="D-serine dehydratase-like domain"/>
    <property type="match status" value="1"/>
</dbReference>
<gene>
    <name evidence="2" type="ORF">ET445_16720</name>
</gene>
<dbReference type="PANTHER" id="PTHR28004:SF8">
    <property type="entry name" value="D-SERINE DEAMINASE"/>
    <property type="match status" value="1"/>
</dbReference>
<proteinExistence type="predicted"/>
<name>A0A4P6FHX5_9MICO</name>
<protein>
    <recommendedName>
        <fullName evidence="1">D-serine dehydratase-like domain-containing protein</fullName>
    </recommendedName>
</protein>
<evidence type="ECO:0000313" key="2">
    <source>
        <dbReference type="EMBL" id="QAY74733.1"/>
    </source>
</evidence>
<organism evidence="2 3">
    <name type="scientific">Agromyces protaetiae</name>
    <dbReference type="NCBI Taxonomy" id="2509455"/>
    <lineage>
        <taxon>Bacteria</taxon>
        <taxon>Bacillati</taxon>
        <taxon>Actinomycetota</taxon>
        <taxon>Actinomycetes</taxon>
        <taxon>Micrococcales</taxon>
        <taxon>Microbacteriaceae</taxon>
        <taxon>Agromyces</taxon>
    </lineage>
</organism>
<keyword evidence="3" id="KW-1185">Reference proteome</keyword>
<dbReference type="Gene3D" id="3.20.20.10">
    <property type="entry name" value="Alanine racemase"/>
    <property type="match status" value="1"/>
</dbReference>
<dbReference type="InterPro" id="IPR051466">
    <property type="entry name" value="D-amino_acid_metab_enzyme"/>
</dbReference>
<accession>A0A4P6FHX5</accession>